<comment type="caution">
    <text evidence="3">The sequence shown here is derived from an EMBL/GenBank/DDBJ whole genome shotgun (WGS) entry which is preliminary data.</text>
</comment>
<evidence type="ECO:0000259" key="2">
    <source>
        <dbReference type="Pfam" id="PF03466"/>
    </source>
</evidence>
<accession>A0A3D8K1S6</accession>
<protein>
    <recommendedName>
        <fullName evidence="2">LysR substrate-binding domain-containing protein</fullName>
    </recommendedName>
</protein>
<name>A0A3D8K1S6_9BURK</name>
<evidence type="ECO:0000313" key="4">
    <source>
        <dbReference type="Proteomes" id="UP000256838"/>
    </source>
</evidence>
<feature type="domain" description="LysR substrate-binding" evidence="2">
    <location>
        <begin position="13"/>
        <end position="121"/>
    </location>
</feature>
<dbReference type="GO" id="GO:0003700">
    <property type="term" value="F:DNA-binding transcription factor activity"/>
    <property type="evidence" value="ECO:0007669"/>
    <property type="project" value="TreeGrafter"/>
</dbReference>
<gene>
    <name evidence="3" type="ORF">DWV00_11265</name>
</gene>
<dbReference type="AlphaFoldDB" id="A0A3D8K1S6"/>
<dbReference type="Gene3D" id="3.40.190.10">
    <property type="entry name" value="Periplasmic binding protein-like II"/>
    <property type="match status" value="2"/>
</dbReference>
<comment type="similarity">
    <text evidence="1">Belongs to the LysR transcriptional regulatory family.</text>
</comment>
<evidence type="ECO:0000256" key="1">
    <source>
        <dbReference type="ARBA" id="ARBA00009437"/>
    </source>
</evidence>
<dbReference type="Pfam" id="PF03466">
    <property type="entry name" value="LysR_substrate"/>
    <property type="match status" value="1"/>
</dbReference>
<dbReference type="InterPro" id="IPR005119">
    <property type="entry name" value="LysR_subst-bd"/>
</dbReference>
<dbReference type="GO" id="GO:0043565">
    <property type="term" value="F:sequence-specific DNA binding"/>
    <property type="evidence" value="ECO:0007669"/>
    <property type="project" value="TreeGrafter"/>
</dbReference>
<dbReference type="PANTHER" id="PTHR30537">
    <property type="entry name" value="HTH-TYPE TRANSCRIPTIONAL REGULATOR"/>
    <property type="match status" value="1"/>
</dbReference>
<organism evidence="3 4">
    <name type="scientific">Trinickia dinghuensis</name>
    <dbReference type="NCBI Taxonomy" id="2291023"/>
    <lineage>
        <taxon>Bacteria</taxon>
        <taxon>Pseudomonadati</taxon>
        <taxon>Pseudomonadota</taxon>
        <taxon>Betaproteobacteria</taxon>
        <taxon>Burkholderiales</taxon>
        <taxon>Burkholderiaceae</taxon>
        <taxon>Trinickia</taxon>
    </lineage>
</organism>
<dbReference type="InterPro" id="IPR058163">
    <property type="entry name" value="LysR-type_TF_proteobact-type"/>
</dbReference>
<sequence>MCATELASSLKLADDLARIMLLHPGPSREEWRCWLDSVGATKLDVDGGLVFDTLELTLTAAAQGHGVAIGDPRMAAERLQMGALTRPFGHVVPNGLGYFLVYPPPRAAQPKIRALADALVRMA</sequence>
<keyword evidence="4" id="KW-1185">Reference proteome</keyword>
<dbReference type="GO" id="GO:0006351">
    <property type="term" value="P:DNA-templated transcription"/>
    <property type="evidence" value="ECO:0007669"/>
    <property type="project" value="TreeGrafter"/>
</dbReference>
<dbReference type="SUPFAM" id="SSF53850">
    <property type="entry name" value="Periplasmic binding protein-like II"/>
    <property type="match status" value="1"/>
</dbReference>
<reference evidence="3 4" key="1">
    <citation type="submission" date="2018-08" db="EMBL/GenBank/DDBJ databases">
        <title>Paraburkholderia sp. DHOM06 isolated from forest soil.</title>
        <authorList>
            <person name="Gao Z.-H."/>
            <person name="Qiu L.-H."/>
        </authorList>
    </citation>
    <scope>NUCLEOTIDE SEQUENCE [LARGE SCALE GENOMIC DNA]</scope>
    <source>
        <strain evidence="3 4">DHOM06</strain>
    </source>
</reference>
<evidence type="ECO:0000313" key="3">
    <source>
        <dbReference type="EMBL" id="RDU98834.1"/>
    </source>
</evidence>
<dbReference type="PANTHER" id="PTHR30537:SF26">
    <property type="entry name" value="GLYCINE CLEAVAGE SYSTEM TRANSCRIPTIONAL ACTIVATOR"/>
    <property type="match status" value="1"/>
</dbReference>
<dbReference type="OrthoDB" id="9068378at2"/>
<proteinExistence type="inferred from homology"/>
<dbReference type="EMBL" id="QRGA01000006">
    <property type="protein sequence ID" value="RDU98834.1"/>
    <property type="molecule type" value="Genomic_DNA"/>
</dbReference>
<dbReference type="Proteomes" id="UP000256838">
    <property type="component" value="Unassembled WGS sequence"/>
</dbReference>